<reference evidence="8" key="1">
    <citation type="journal article" date="2019" name="Int. J. Syst. Evol. Microbiol.">
        <title>The Global Catalogue of Microorganisms (GCM) 10K type strain sequencing project: providing services to taxonomists for standard genome sequencing and annotation.</title>
        <authorList>
            <consortium name="The Broad Institute Genomics Platform"/>
            <consortium name="The Broad Institute Genome Sequencing Center for Infectious Disease"/>
            <person name="Wu L."/>
            <person name="Ma J."/>
        </authorList>
    </citation>
    <scope>NUCLEOTIDE SEQUENCE [LARGE SCALE GENOMIC DNA]</scope>
    <source>
        <strain evidence="8">JCM 18298</strain>
    </source>
</reference>
<feature type="region of interest" description="Disordered" evidence="5">
    <location>
        <begin position="1"/>
        <end position="33"/>
    </location>
</feature>
<feature type="domain" description="ABC1 atypical kinase-like" evidence="6">
    <location>
        <begin position="120"/>
        <end position="334"/>
    </location>
</feature>
<organism evidence="7 8">
    <name type="scientific">Nocardia callitridis</name>
    <dbReference type="NCBI Taxonomy" id="648753"/>
    <lineage>
        <taxon>Bacteria</taxon>
        <taxon>Bacillati</taxon>
        <taxon>Actinomycetota</taxon>
        <taxon>Actinomycetes</taxon>
        <taxon>Mycobacteriales</taxon>
        <taxon>Nocardiaceae</taxon>
        <taxon>Nocardia</taxon>
    </lineage>
</organism>
<dbReference type="PANTHER" id="PTHR43851">
    <property type="match status" value="1"/>
</dbReference>
<dbReference type="InterPro" id="IPR011009">
    <property type="entry name" value="Kinase-like_dom_sf"/>
</dbReference>
<keyword evidence="3" id="KW-0547">Nucleotide-binding</keyword>
<name>A0ABP9JW23_9NOCA</name>
<evidence type="ECO:0000256" key="1">
    <source>
        <dbReference type="ARBA" id="ARBA00009670"/>
    </source>
</evidence>
<evidence type="ECO:0000256" key="3">
    <source>
        <dbReference type="ARBA" id="ARBA00022741"/>
    </source>
</evidence>
<dbReference type="SUPFAM" id="SSF56112">
    <property type="entry name" value="Protein kinase-like (PK-like)"/>
    <property type="match status" value="1"/>
</dbReference>
<evidence type="ECO:0000256" key="4">
    <source>
        <dbReference type="ARBA" id="ARBA00022840"/>
    </source>
</evidence>
<keyword evidence="2" id="KW-0808">Transferase</keyword>
<evidence type="ECO:0000259" key="6">
    <source>
        <dbReference type="Pfam" id="PF03109"/>
    </source>
</evidence>
<evidence type="ECO:0000313" key="7">
    <source>
        <dbReference type="EMBL" id="GAA5046078.1"/>
    </source>
</evidence>
<evidence type="ECO:0000256" key="5">
    <source>
        <dbReference type="SAM" id="MobiDB-lite"/>
    </source>
</evidence>
<dbReference type="InterPro" id="IPR004147">
    <property type="entry name" value="ABC1_dom"/>
</dbReference>
<comment type="caution">
    <text evidence="7">The sequence shown here is derived from an EMBL/GenBank/DDBJ whole genome shotgun (WGS) entry which is preliminary data.</text>
</comment>
<dbReference type="EMBL" id="BAABJM010000001">
    <property type="protein sequence ID" value="GAA5046078.1"/>
    <property type="molecule type" value="Genomic_DNA"/>
</dbReference>
<protein>
    <submittedName>
        <fullName evidence="7">AarF/ABC1/UbiB kinase family protein</fullName>
    </submittedName>
</protein>
<dbReference type="RefSeq" id="WP_345493924.1">
    <property type="nucleotide sequence ID" value="NZ_BAABJM010000001.1"/>
</dbReference>
<dbReference type="CDD" id="cd13970">
    <property type="entry name" value="ABC1_ADCK3"/>
    <property type="match status" value="1"/>
</dbReference>
<gene>
    <name evidence="7" type="ORF">GCM10023318_11110</name>
</gene>
<dbReference type="InterPro" id="IPR051409">
    <property type="entry name" value="Atypical_kinase_ADCK"/>
</dbReference>
<dbReference type="InterPro" id="IPR034646">
    <property type="entry name" value="ADCK3_dom"/>
</dbReference>
<evidence type="ECO:0000256" key="2">
    <source>
        <dbReference type="ARBA" id="ARBA00022679"/>
    </source>
</evidence>
<feature type="region of interest" description="Disordered" evidence="5">
    <location>
        <begin position="464"/>
        <end position="497"/>
    </location>
</feature>
<keyword evidence="8" id="KW-1185">Reference proteome</keyword>
<dbReference type="PANTHER" id="PTHR43851:SF3">
    <property type="entry name" value="COENZYME Q8"/>
    <property type="match status" value="1"/>
</dbReference>
<dbReference type="Proteomes" id="UP001500603">
    <property type="component" value="Unassembled WGS sequence"/>
</dbReference>
<sequence length="497" mass="54184">MSISRVGRPPDEGRGGRGSRRFLPSSSDKPPVHKAVRGAKLATIPVAFAGRRAAGLGKRALGRSAEEVNRDIQLRTAQHMFEVLGELKGCAAKLGQLLAIYELALPPDLAAPYRAALSLLQDSAPTMLPRTVHLAMAESMGAGWRSEFLEFDDRRAAAASLGQVHRGVWHDGTPVAVKVMYPGGRAAVAADLEHLRRISYLAGVFLPGADVKSVIEAICVCISAELDYPAEAEFQQRFVDAYAGDPDIHVPRVVEVRGDVLITEWVSGTPLSHVIEWGTKTERDRVGMLMIRFITSAWGRHGLLYADPHPGNFRILPDGRLGVFDFGACSTWPPDDSFEQLGIDCCEAIFGGGPADLEAAIRRYGFVEPGRPIDCAALLAAVTPIGEPLHQPTFRLSNRWLRKQVLRTTNPTLTNVFREVTMPAYFTPFARSLLTLVGVLCQLETEGAFLEEVRRWLPTYAEAISPRGGRPTDTNAGDAPIDLGAARRRRDAGRTAR</sequence>
<comment type="similarity">
    <text evidence="1">Belongs to the protein kinase superfamily. ADCK protein kinase family.</text>
</comment>
<proteinExistence type="inferred from homology"/>
<dbReference type="GO" id="GO:0016301">
    <property type="term" value="F:kinase activity"/>
    <property type="evidence" value="ECO:0007669"/>
    <property type="project" value="UniProtKB-KW"/>
</dbReference>
<evidence type="ECO:0000313" key="8">
    <source>
        <dbReference type="Proteomes" id="UP001500603"/>
    </source>
</evidence>
<keyword evidence="7" id="KW-0418">Kinase</keyword>
<keyword evidence="4" id="KW-0067">ATP-binding</keyword>
<dbReference type="Pfam" id="PF03109">
    <property type="entry name" value="ABC1"/>
    <property type="match status" value="1"/>
</dbReference>
<accession>A0ABP9JW23</accession>